<evidence type="ECO:0008006" key="4">
    <source>
        <dbReference type="Google" id="ProtNLM"/>
    </source>
</evidence>
<feature type="compositionally biased region" description="Polar residues" evidence="1">
    <location>
        <begin position="140"/>
        <end position="170"/>
    </location>
</feature>
<feature type="region of interest" description="Disordered" evidence="1">
    <location>
        <begin position="56"/>
        <end position="98"/>
    </location>
</feature>
<reference evidence="2 3" key="1">
    <citation type="submission" date="2019-02" db="EMBL/GenBank/DDBJ databases">
        <title>Deep-cultivation of Planctomycetes and their phenomic and genomic characterization uncovers novel biology.</title>
        <authorList>
            <person name="Wiegand S."/>
            <person name="Jogler M."/>
            <person name="Boedeker C."/>
            <person name="Pinto D."/>
            <person name="Vollmers J."/>
            <person name="Rivas-Marin E."/>
            <person name="Kohn T."/>
            <person name="Peeters S.H."/>
            <person name="Heuer A."/>
            <person name="Rast P."/>
            <person name="Oberbeckmann S."/>
            <person name="Bunk B."/>
            <person name="Jeske O."/>
            <person name="Meyerdierks A."/>
            <person name="Storesund J.E."/>
            <person name="Kallscheuer N."/>
            <person name="Luecker S."/>
            <person name="Lage O.M."/>
            <person name="Pohl T."/>
            <person name="Merkel B.J."/>
            <person name="Hornburger P."/>
            <person name="Mueller R.-W."/>
            <person name="Bruemmer F."/>
            <person name="Labrenz M."/>
            <person name="Spormann A.M."/>
            <person name="Op den Camp H."/>
            <person name="Overmann J."/>
            <person name="Amann R."/>
            <person name="Jetten M.S.M."/>
            <person name="Mascher T."/>
            <person name="Medema M.H."/>
            <person name="Devos D.P."/>
            <person name="Kaster A.-K."/>
            <person name="Ovreas L."/>
            <person name="Rohde M."/>
            <person name="Galperin M.Y."/>
            <person name="Jogler C."/>
        </authorList>
    </citation>
    <scope>NUCLEOTIDE SEQUENCE [LARGE SCALE GENOMIC DNA]</scope>
    <source>
        <strain evidence="2 3">Poly24</strain>
    </source>
</reference>
<organism evidence="2 3">
    <name type="scientific">Rosistilla carotiformis</name>
    <dbReference type="NCBI Taxonomy" id="2528017"/>
    <lineage>
        <taxon>Bacteria</taxon>
        <taxon>Pseudomonadati</taxon>
        <taxon>Planctomycetota</taxon>
        <taxon>Planctomycetia</taxon>
        <taxon>Pirellulales</taxon>
        <taxon>Pirellulaceae</taxon>
        <taxon>Rosistilla</taxon>
    </lineage>
</organism>
<dbReference type="KEGG" id="rcf:Poly24_30790"/>
<keyword evidence="3" id="KW-1185">Reference proteome</keyword>
<protein>
    <recommendedName>
        <fullName evidence="4">Legionella pneumophila major outer membrane protein</fullName>
    </recommendedName>
</protein>
<dbReference type="OrthoDB" id="246552at2"/>
<sequence>MVIAAPVHVWVPALLILMFCFLQPRPVTAVERDHAERSPTSTLGPIALASAPETPPKILGLETVSPQGGPIESSSDVPSMEQASSNESLPPPAPFSAGAIPNLTELEANTLENYVLTEAQLQALLAPSRTHNFANAHGAKSNTCSSNTCPSPNQGQTPRLIQMPPDSSETDVSIARTTTSLKGTILAAPCPPRCWVAADVLMLWLQGDTLPPLLTTSIPGTPQADAGRLVLPTTTSLFGGEQLDSEARFGGRLNIGRWLQRADGIAWETEFSFLKQEDANYRFDSAGNPTLARPFYDVNPGIDAEAADLVAFDPLVAGRMTIDTRSELYTGSVGMRTVGMRWSNPEKGRELHWLSGFRYFRLAESVRIGDQRLVGATHASPYGTLDAGTTLDSFDLFKTENDFYGFDLGLSAQRTGKRLGWRAQAKVALGVNHQAIDAAGERTITPLAGAAATENGGLLTGEGNLGEASRQRFAILPEARFEVGYRLTSHLRATVGYQFLYLNEAVRPGAQIDRAANSSLLDAAVADAGPTRPGQLFESESVYVHGGTFGLEFHY</sequence>
<feature type="region of interest" description="Disordered" evidence="1">
    <location>
        <begin position="137"/>
        <end position="170"/>
    </location>
</feature>
<evidence type="ECO:0000313" key="3">
    <source>
        <dbReference type="Proteomes" id="UP000315082"/>
    </source>
</evidence>
<dbReference type="Proteomes" id="UP000315082">
    <property type="component" value="Chromosome"/>
</dbReference>
<dbReference type="Pfam" id="PF07585">
    <property type="entry name" value="BBP7"/>
    <property type="match status" value="1"/>
</dbReference>
<feature type="compositionally biased region" description="Polar residues" evidence="1">
    <location>
        <begin position="72"/>
        <end position="88"/>
    </location>
</feature>
<dbReference type="InterPro" id="IPR011446">
    <property type="entry name" value="BBP7"/>
</dbReference>
<dbReference type="EMBL" id="CP036348">
    <property type="protein sequence ID" value="QDV69364.1"/>
    <property type="molecule type" value="Genomic_DNA"/>
</dbReference>
<proteinExistence type="predicted"/>
<evidence type="ECO:0000256" key="1">
    <source>
        <dbReference type="SAM" id="MobiDB-lite"/>
    </source>
</evidence>
<dbReference type="RefSeq" id="WP_145096746.1">
    <property type="nucleotide sequence ID" value="NZ_CP036348.1"/>
</dbReference>
<gene>
    <name evidence="2" type="ORF">Poly24_30790</name>
</gene>
<dbReference type="AlphaFoldDB" id="A0A518JUZ1"/>
<name>A0A518JUZ1_9BACT</name>
<accession>A0A518JUZ1</accession>
<evidence type="ECO:0000313" key="2">
    <source>
        <dbReference type="EMBL" id="QDV69364.1"/>
    </source>
</evidence>